<reference evidence="2" key="1">
    <citation type="submission" date="2024-06" db="EMBL/GenBank/DDBJ databases">
        <title>Lacrimispora cavernae sp. nov., a novel anaerobe isolated from bat guano pile inside a cave.</title>
        <authorList>
            <person name="Miller S.L."/>
            <person name="Lu N."/>
            <person name="King J."/>
            <person name="Sankaranarayanan K."/>
            <person name="Lawson P.A."/>
        </authorList>
    </citation>
    <scope>NUCLEOTIDE SEQUENCE</scope>
    <source>
        <strain evidence="2">BS-2</strain>
    </source>
</reference>
<protein>
    <submittedName>
        <fullName evidence="2">Spore coat associated protein CotJA</fullName>
    </submittedName>
</protein>
<proteinExistence type="predicted"/>
<dbReference type="Pfam" id="PF11007">
    <property type="entry name" value="CotJA"/>
    <property type="match status" value="1"/>
</dbReference>
<dbReference type="EMBL" id="CP157940">
    <property type="protein sequence ID" value="XBS52304.1"/>
    <property type="molecule type" value="Genomic_DNA"/>
</dbReference>
<organism evidence="2">
    <name type="scientific">Lacrimispora sp. BS-2</name>
    <dbReference type="NCBI Taxonomy" id="3151850"/>
    <lineage>
        <taxon>Bacteria</taxon>
        <taxon>Bacillati</taxon>
        <taxon>Bacillota</taxon>
        <taxon>Clostridia</taxon>
        <taxon>Lachnospirales</taxon>
        <taxon>Lachnospiraceae</taxon>
        <taxon>Lacrimispora</taxon>
    </lineage>
</organism>
<feature type="region of interest" description="Disordered" evidence="1">
    <location>
        <begin position="1"/>
        <end position="20"/>
    </location>
</feature>
<dbReference type="AlphaFoldDB" id="A0AAU7PJD0"/>
<dbReference type="RefSeq" id="WP_349943730.1">
    <property type="nucleotide sequence ID" value="NZ_CP157940.1"/>
</dbReference>
<gene>
    <name evidence="2" type="ORF">ABFV83_10660</name>
</gene>
<dbReference type="InterPro" id="IPR020256">
    <property type="entry name" value="Spore_coat_CotJA"/>
</dbReference>
<accession>A0AAU7PJD0</accession>
<sequence length="65" mass="6986">MNSTNSCGCDPSNVNSATPSKTVQLAIATVPMQPWEQPYDPQTALKHGTIFPSLNMPFYVTGGDQ</sequence>
<name>A0AAU7PJD0_9FIRM</name>
<evidence type="ECO:0000313" key="2">
    <source>
        <dbReference type="EMBL" id="XBS52304.1"/>
    </source>
</evidence>
<evidence type="ECO:0000256" key="1">
    <source>
        <dbReference type="SAM" id="MobiDB-lite"/>
    </source>
</evidence>